<evidence type="ECO:0000256" key="2">
    <source>
        <dbReference type="ARBA" id="ARBA00023002"/>
    </source>
</evidence>
<feature type="domain" description="Nitroreductase" evidence="4">
    <location>
        <begin position="9"/>
        <end position="217"/>
    </location>
</feature>
<gene>
    <name evidence="5" type="ORF">ACI43T_06545</name>
</gene>
<dbReference type="PANTHER" id="PTHR43673">
    <property type="entry name" value="NAD(P)H NITROREDUCTASE YDGI-RELATED"/>
    <property type="match status" value="1"/>
</dbReference>
<keyword evidence="3" id="KW-0472">Membrane</keyword>
<sequence>MSLTDLLNRRRSVRHYDETPIDADTVRRCLQTAQLAPSSSNMQLYEFYHVTDPAVLKRLAAACLSQRAVETAQQAVVFVTRQDLHRRRAQAVSEFERGNIERNSPPEKHAKRIKASEMYYSRMLPFLYSRCFGLLGAFRVALAWCIGLFRPVMRDLSENDMRNVVHKSCGLAAQTFMLAMAEADYDTCPLEGLDSRMVKRILKLPRGAEINMIVVCGIRKPGRGIWGERFRLPFEEVYRRI</sequence>
<evidence type="ECO:0000313" key="5">
    <source>
        <dbReference type="EMBL" id="MFK7642154.1"/>
    </source>
</evidence>
<keyword evidence="2" id="KW-0560">Oxidoreductase</keyword>
<accession>A0ABW8Q3P4</accession>
<keyword evidence="6" id="KW-1185">Reference proteome</keyword>
<name>A0ABW8Q3P4_9NEIS</name>
<evidence type="ECO:0000256" key="3">
    <source>
        <dbReference type="SAM" id="Phobius"/>
    </source>
</evidence>
<dbReference type="Proteomes" id="UP001621964">
    <property type="component" value="Unassembled WGS sequence"/>
</dbReference>
<proteinExistence type="inferred from homology"/>
<evidence type="ECO:0000259" key="4">
    <source>
        <dbReference type="Pfam" id="PF00881"/>
    </source>
</evidence>
<dbReference type="EMBL" id="JBJGEB010000005">
    <property type="protein sequence ID" value="MFK7642154.1"/>
    <property type="molecule type" value="Genomic_DNA"/>
</dbReference>
<evidence type="ECO:0000256" key="1">
    <source>
        <dbReference type="ARBA" id="ARBA00007118"/>
    </source>
</evidence>
<keyword evidence="3" id="KW-1133">Transmembrane helix</keyword>
<reference evidence="5 6" key="1">
    <citation type="submission" date="2024-11" db="EMBL/GenBank/DDBJ databases">
        <authorList>
            <person name="Mikucki A.G."/>
            <person name="Kahler C.M."/>
        </authorList>
    </citation>
    <scope>NUCLEOTIDE SEQUENCE [LARGE SCALE GENOMIC DNA]</scope>
    <source>
        <strain evidence="5 6">EXNM717</strain>
    </source>
</reference>
<dbReference type="Pfam" id="PF00881">
    <property type="entry name" value="Nitroreductase"/>
    <property type="match status" value="1"/>
</dbReference>
<keyword evidence="3" id="KW-0812">Transmembrane</keyword>
<comment type="caution">
    <text evidence="5">The sequence shown here is derived from an EMBL/GenBank/DDBJ whole genome shotgun (WGS) entry which is preliminary data.</text>
</comment>
<dbReference type="PANTHER" id="PTHR43673:SF10">
    <property type="entry name" value="NADH DEHYDROGENASE_NAD(P)H NITROREDUCTASE XCC3605-RELATED"/>
    <property type="match status" value="1"/>
</dbReference>
<organism evidence="5 6">
    <name type="scientific">Neisseria oralis</name>
    <dbReference type="NCBI Taxonomy" id="1107316"/>
    <lineage>
        <taxon>Bacteria</taxon>
        <taxon>Pseudomonadati</taxon>
        <taxon>Pseudomonadota</taxon>
        <taxon>Betaproteobacteria</taxon>
        <taxon>Neisseriales</taxon>
        <taxon>Neisseriaceae</taxon>
        <taxon>Neisseria</taxon>
    </lineage>
</organism>
<evidence type="ECO:0000313" key="6">
    <source>
        <dbReference type="Proteomes" id="UP001621964"/>
    </source>
</evidence>
<comment type="similarity">
    <text evidence="1">Belongs to the nitroreductase family.</text>
</comment>
<dbReference type="InterPro" id="IPR000415">
    <property type="entry name" value="Nitroreductase-like"/>
</dbReference>
<dbReference type="SUPFAM" id="SSF55469">
    <property type="entry name" value="FMN-dependent nitroreductase-like"/>
    <property type="match status" value="1"/>
</dbReference>
<dbReference type="RefSeq" id="WP_377079670.1">
    <property type="nucleotide sequence ID" value="NZ_JBJGEB010000005.1"/>
</dbReference>
<feature type="transmembrane region" description="Helical" evidence="3">
    <location>
        <begin position="127"/>
        <end position="149"/>
    </location>
</feature>
<dbReference type="InterPro" id="IPR029479">
    <property type="entry name" value="Nitroreductase"/>
</dbReference>
<dbReference type="Gene3D" id="3.40.109.10">
    <property type="entry name" value="NADH Oxidase"/>
    <property type="match status" value="1"/>
</dbReference>
<protein>
    <submittedName>
        <fullName evidence="5">Nitroreductase family protein</fullName>
    </submittedName>
</protein>